<evidence type="ECO:0000256" key="2">
    <source>
        <dbReference type="SAM" id="MobiDB-lite"/>
    </source>
</evidence>
<comment type="caution">
    <text evidence="3">The sequence shown here is derived from an EMBL/GenBank/DDBJ whole genome shotgun (WGS) entry which is preliminary data.</text>
</comment>
<dbReference type="EMBL" id="JAPFFF010000006">
    <property type="protein sequence ID" value="KAK8888519.1"/>
    <property type="molecule type" value="Genomic_DNA"/>
</dbReference>
<evidence type="ECO:0000313" key="3">
    <source>
        <dbReference type="EMBL" id="KAK8888519.1"/>
    </source>
</evidence>
<feature type="non-terminal residue" evidence="3">
    <location>
        <position position="1"/>
    </location>
</feature>
<feature type="compositionally biased region" description="Low complexity" evidence="2">
    <location>
        <begin position="287"/>
        <end position="300"/>
    </location>
</feature>
<feature type="region of interest" description="Disordered" evidence="2">
    <location>
        <begin position="56"/>
        <end position="97"/>
    </location>
</feature>
<feature type="compositionally biased region" description="Low complexity" evidence="2">
    <location>
        <begin position="565"/>
        <end position="577"/>
    </location>
</feature>
<feature type="region of interest" description="Disordered" evidence="2">
    <location>
        <begin position="273"/>
        <end position="303"/>
    </location>
</feature>
<keyword evidence="1" id="KW-0175">Coiled coil</keyword>
<dbReference type="Proteomes" id="UP001470230">
    <property type="component" value="Unassembled WGS sequence"/>
</dbReference>
<feature type="coiled-coil region" evidence="1">
    <location>
        <begin position="195"/>
        <end position="265"/>
    </location>
</feature>
<organism evidence="3 4">
    <name type="scientific">Tritrichomonas musculus</name>
    <dbReference type="NCBI Taxonomy" id="1915356"/>
    <lineage>
        <taxon>Eukaryota</taxon>
        <taxon>Metamonada</taxon>
        <taxon>Parabasalia</taxon>
        <taxon>Tritrichomonadida</taxon>
        <taxon>Tritrichomonadidae</taxon>
        <taxon>Tritrichomonas</taxon>
    </lineage>
</organism>
<keyword evidence="4" id="KW-1185">Reference proteome</keyword>
<evidence type="ECO:0000313" key="4">
    <source>
        <dbReference type="Proteomes" id="UP001470230"/>
    </source>
</evidence>
<reference evidence="3 4" key="1">
    <citation type="submission" date="2024-04" db="EMBL/GenBank/DDBJ databases">
        <title>Tritrichomonas musculus Genome.</title>
        <authorList>
            <person name="Alves-Ferreira E."/>
            <person name="Grigg M."/>
            <person name="Lorenzi H."/>
            <person name="Galac M."/>
        </authorList>
    </citation>
    <scope>NUCLEOTIDE SEQUENCE [LARGE SCALE GENOMIC DNA]</scope>
    <source>
        <strain evidence="3 4">EAF2021</strain>
    </source>
</reference>
<gene>
    <name evidence="3" type="ORF">M9Y10_039598</name>
</gene>
<sequence>EQDRSNTQIEKQLSKINNDLYDKFIANDKQFETIITGLRCLKYEVKKLKFRTLDSNTLDDSHEEEEEKPNNIMQKRPIKSFDNNDENSNNSYPDSLKKDINDLKEQYLALNDKVEQFSNEKGKIQKLLVQHHQKIENIKEQLNNKPESSNEENTKLIESLQNSVSSLENQNQQIPKLLSEFNDIKKVLMKNHKHIKENKDEVDQLRDSLDFLKEAFNDFQSTKASTPSGNEQDYGNEISKLIDENRSLQENIASLNMKVRALENKLAGQESPNVLNRGIDLDDIDQSDQSSQHQPPSSELESLKQTVSALKKLILKDHKAIESIKEAIQTVDSNTKKKTAALNSEIEELKDSIMHIQDGDTLRGKITVEFEKLKTIIREQLDPVNIQRSASNGGYGFATNEELDNVKQLLLTNIDELRGDFLVYKEQHKSSVAPLKLTLPPNIESQTIEGIGSFKDLCSVVIKNKIRVAELGRFYNKMDDDFDAFRHQFDVVKHEVKKLMKKDPLSQKSAAVDDDLLTQSDLSLSANQSSAAAPKRVGQKSYESSSVAPSTASTASKKQSKIKLSSMTSSKPKTTKK</sequence>
<feature type="region of interest" description="Disordered" evidence="2">
    <location>
        <begin position="524"/>
        <end position="577"/>
    </location>
</feature>
<accession>A0ABR2KBM3</accession>
<evidence type="ECO:0000256" key="1">
    <source>
        <dbReference type="SAM" id="Coils"/>
    </source>
</evidence>
<protein>
    <submittedName>
        <fullName evidence="3">Uncharacterized protein</fullName>
    </submittedName>
</protein>
<name>A0ABR2KBM3_9EUKA</name>
<feature type="compositionally biased region" description="Low complexity" evidence="2">
    <location>
        <begin position="524"/>
        <end position="533"/>
    </location>
</feature>
<proteinExistence type="predicted"/>
<feature type="compositionally biased region" description="Low complexity" evidence="2">
    <location>
        <begin position="541"/>
        <end position="557"/>
    </location>
</feature>